<sequence>MFHTLLGYNKIERRISMKINITDKAINELKKVLEKRKEAAKGVRVYMAGFG</sequence>
<dbReference type="EMBL" id="ARZA01000193">
    <property type="protein sequence ID" value="EOD00268.1"/>
    <property type="molecule type" value="Genomic_DNA"/>
</dbReference>
<dbReference type="Proteomes" id="UP000013378">
    <property type="component" value="Unassembled WGS sequence"/>
</dbReference>
<protein>
    <submittedName>
        <fullName evidence="1">Uncharacterized protein</fullName>
    </submittedName>
</protein>
<dbReference type="SUPFAM" id="SSF89360">
    <property type="entry name" value="HesB-like domain"/>
    <property type="match status" value="1"/>
</dbReference>
<proteinExistence type="predicted"/>
<evidence type="ECO:0000313" key="1">
    <source>
        <dbReference type="EMBL" id="EOD00268.1"/>
    </source>
</evidence>
<gene>
    <name evidence="1" type="ORF">L21TH_1671</name>
</gene>
<keyword evidence="2" id="KW-1185">Reference proteome</keyword>
<dbReference type="STRING" id="1304284.L21TH_1671"/>
<dbReference type="InterPro" id="IPR035903">
    <property type="entry name" value="HesB-like_dom_sf"/>
</dbReference>
<organism evidence="1 2">
    <name type="scientific">Caldisalinibacter kiritimatiensis</name>
    <dbReference type="NCBI Taxonomy" id="1304284"/>
    <lineage>
        <taxon>Bacteria</taxon>
        <taxon>Bacillati</taxon>
        <taxon>Bacillota</taxon>
        <taxon>Tissierellia</taxon>
        <taxon>Tissierellales</taxon>
        <taxon>Thermohalobacteraceae</taxon>
        <taxon>Caldisalinibacter</taxon>
    </lineage>
</organism>
<comment type="caution">
    <text evidence="1">The sequence shown here is derived from an EMBL/GenBank/DDBJ whole genome shotgun (WGS) entry which is preliminary data.</text>
</comment>
<dbReference type="AlphaFoldDB" id="R1ASZ6"/>
<evidence type="ECO:0000313" key="2">
    <source>
        <dbReference type="Proteomes" id="UP000013378"/>
    </source>
</evidence>
<reference evidence="1 2" key="1">
    <citation type="journal article" date="2015" name="Geomicrobiol. J.">
        <title>Caldisalinibacter kiritimatiensis gen. nov., sp. nov., a moderately thermohalophilic thiosulfate-reducing bacterium from a hypersaline microbial mat.</title>
        <authorList>
            <person name="Ben Hania W."/>
            <person name="Joseph M."/>
            <person name="Fiebig A."/>
            <person name="Bunk B."/>
            <person name="Klenk H.-P."/>
            <person name="Fardeau M.-L."/>
            <person name="Spring S."/>
        </authorList>
    </citation>
    <scope>NUCLEOTIDE SEQUENCE [LARGE SCALE GENOMIC DNA]</scope>
    <source>
        <strain evidence="1 2">L21-TH-D2</strain>
    </source>
</reference>
<accession>R1ASZ6</accession>
<name>R1ASZ6_9FIRM</name>